<protein>
    <submittedName>
        <fullName evidence="3">Uncharacterized protein LOC121397348</fullName>
    </submittedName>
</protein>
<organism evidence="2 3">
    <name type="scientific">Xenopus laevis</name>
    <name type="common">African clawed frog</name>
    <dbReference type="NCBI Taxonomy" id="8355"/>
    <lineage>
        <taxon>Eukaryota</taxon>
        <taxon>Metazoa</taxon>
        <taxon>Chordata</taxon>
        <taxon>Craniata</taxon>
        <taxon>Vertebrata</taxon>
        <taxon>Euteleostomi</taxon>
        <taxon>Amphibia</taxon>
        <taxon>Batrachia</taxon>
        <taxon>Anura</taxon>
        <taxon>Pipoidea</taxon>
        <taxon>Pipidae</taxon>
        <taxon>Xenopodinae</taxon>
        <taxon>Xenopus</taxon>
        <taxon>Xenopus</taxon>
    </lineage>
</organism>
<feature type="domain" description="GIY-YIG" evidence="1">
    <location>
        <begin position="200"/>
        <end position="311"/>
    </location>
</feature>
<sequence>MIDAAVSDFPQHLHQRGNLPKEERVALKALCDNKNIIIKPADKGGAVVILDYVYYRSELLAQLSDSNGYRKLSFDPTSKFQLRLKNLLDIACTHGWITDTQREGLYVKHPHWPIVKSDHDLTALNRKRVRFGHRRNRNLKELLSPTDPVSKYETPTRLNKLGVFKCGNCTMCNSLIVGDKFFHPHTGKPYTIKQRLTCTSQNVVYIIKCPCGLLYCGKTCRQLRERISMHRSTIRAALDPKPRRETKQDISKQPVAQHWLSAKHPASAFKCMPIDCIQDSLRGGNTDRRLLQREAFWTYELNCVAQKGLNSSLTLNCFL</sequence>
<dbReference type="CDD" id="cd10442">
    <property type="entry name" value="GIY-YIG_PLEs"/>
    <property type="match status" value="1"/>
</dbReference>
<dbReference type="RefSeq" id="XP_041429919.1">
    <property type="nucleotide sequence ID" value="XM_041573985.1"/>
</dbReference>
<name>A0A8J1LLA6_XENLA</name>
<evidence type="ECO:0000313" key="3">
    <source>
        <dbReference type="RefSeq" id="XP_041429919.1"/>
    </source>
</evidence>
<dbReference type="AlphaFoldDB" id="A0A8J1LLA6"/>
<keyword evidence="2" id="KW-1185">Reference proteome</keyword>
<dbReference type="PANTHER" id="PTHR21301">
    <property type="entry name" value="REVERSE TRANSCRIPTASE"/>
    <property type="match status" value="1"/>
</dbReference>
<evidence type="ECO:0000259" key="1">
    <source>
        <dbReference type="PROSITE" id="PS50164"/>
    </source>
</evidence>
<proteinExistence type="predicted"/>
<dbReference type="PROSITE" id="PS50164">
    <property type="entry name" value="GIY_YIG"/>
    <property type="match status" value="1"/>
</dbReference>
<dbReference type="GeneID" id="121397348"/>
<accession>A0A8J1LLA6</accession>
<dbReference type="PANTHER" id="PTHR21301:SF12">
    <property type="match status" value="1"/>
</dbReference>
<reference evidence="3" key="1">
    <citation type="submission" date="2025-08" db="UniProtKB">
        <authorList>
            <consortium name="RefSeq"/>
        </authorList>
    </citation>
    <scope>IDENTIFICATION</scope>
    <source>
        <strain evidence="3">J_2021</strain>
        <tissue evidence="3">Erythrocytes</tissue>
    </source>
</reference>
<dbReference type="KEGG" id="xla:121397348"/>
<gene>
    <name evidence="3" type="primary">LOC121397348</name>
</gene>
<dbReference type="InterPro" id="IPR000305">
    <property type="entry name" value="GIY-YIG_endonuc"/>
</dbReference>
<dbReference type="OrthoDB" id="8946231at2759"/>
<dbReference type="Proteomes" id="UP000186698">
    <property type="component" value="Chromosome 8L"/>
</dbReference>
<evidence type="ECO:0000313" key="2">
    <source>
        <dbReference type="Proteomes" id="UP000186698"/>
    </source>
</evidence>